<reference evidence="18 19" key="1">
    <citation type="submission" date="2017-09" db="EMBL/GenBank/DDBJ databases">
        <title>Genome sequencing of Besnoitia besnoiti strain Bb-Ger1.</title>
        <authorList>
            <person name="Schares G."/>
            <person name="Venepally P."/>
            <person name="Lorenzi H.A."/>
        </authorList>
    </citation>
    <scope>NUCLEOTIDE SEQUENCE [LARGE SCALE GENOMIC DNA]</scope>
    <source>
        <strain evidence="18 19">Bb-Ger1</strain>
    </source>
</reference>
<evidence type="ECO:0000259" key="17">
    <source>
        <dbReference type="Pfam" id="PF12774"/>
    </source>
</evidence>
<evidence type="ECO:0000259" key="16">
    <source>
        <dbReference type="Pfam" id="PF08393"/>
    </source>
</evidence>
<feature type="region of interest" description="Disordered" evidence="15">
    <location>
        <begin position="149"/>
        <end position="192"/>
    </location>
</feature>
<evidence type="ECO:0000256" key="10">
    <source>
        <dbReference type="ARBA" id="ARBA00023069"/>
    </source>
</evidence>
<dbReference type="FunFam" id="1.20.140.100:FF:000001">
    <property type="entry name" value="dynein heavy chain 17, axonemal"/>
    <property type="match status" value="1"/>
</dbReference>
<gene>
    <name evidence="18" type="ORF">BESB_007270</name>
</gene>
<keyword evidence="4" id="KW-0963">Cytoplasm</keyword>
<proteinExistence type="inferred from homology"/>
<protein>
    <submittedName>
        <fullName evidence="18">Dynein heavy chain protein</fullName>
    </submittedName>
</protein>
<dbReference type="OrthoDB" id="424310at2759"/>
<dbReference type="Gene3D" id="3.20.180.20">
    <property type="entry name" value="Dynein heavy chain, N-terminal domain 2"/>
    <property type="match status" value="1"/>
</dbReference>
<feature type="region of interest" description="Disordered" evidence="15">
    <location>
        <begin position="228"/>
        <end position="305"/>
    </location>
</feature>
<evidence type="ECO:0000256" key="2">
    <source>
        <dbReference type="ARBA" id="ARBA00004245"/>
    </source>
</evidence>
<dbReference type="VEuPathDB" id="ToxoDB:BESB_007270"/>
<evidence type="ECO:0000256" key="8">
    <source>
        <dbReference type="ARBA" id="ARBA00023017"/>
    </source>
</evidence>
<dbReference type="InterPro" id="IPR035699">
    <property type="entry name" value="AAA_6"/>
</dbReference>
<evidence type="ECO:0000256" key="13">
    <source>
        <dbReference type="ARBA" id="ARBA00023273"/>
    </source>
</evidence>
<keyword evidence="5" id="KW-0493">Microtubule</keyword>
<evidence type="ECO:0000256" key="14">
    <source>
        <dbReference type="SAM" id="Coils"/>
    </source>
</evidence>
<dbReference type="FunFam" id="1.10.8.710:FF:000001">
    <property type="entry name" value="Dynein axonemal heavy chain 2"/>
    <property type="match status" value="1"/>
</dbReference>
<dbReference type="Proteomes" id="UP000224006">
    <property type="component" value="Chromosome I"/>
</dbReference>
<feature type="domain" description="Dynein heavy chain linker" evidence="16">
    <location>
        <begin position="1102"/>
        <end position="1511"/>
    </location>
</feature>
<keyword evidence="9 14" id="KW-0175">Coiled coil</keyword>
<keyword evidence="7" id="KW-0067">ATP-binding</keyword>
<evidence type="ECO:0000256" key="3">
    <source>
        <dbReference type="ARBA" id="ARBA00008887"/>
    </source>
</evidence>
<name>A0A2A9MK81_BESBE</name>
<dbReference type="EMBL" id="NWUJ01000001">
    <property type="protein sequence ID" value="PFH38385.1"/>
    <property type="molecule type" value="Genomic_DNA"/>
</dbReference>
<dbReference type="GO" id="GO:0005874">
    <property type="term" value="C:microtubule"/>
    <property type="evidence" value="ECO:0007669"/>
    <property type="project" value="UniProtKB-KW"/>
</dbReference>
<dbReference type="Pfam" id="PF12774">
    <property type="entry name" value="AAA_6"/>
    <property type="match status" value="1"/>
</dbReference>
<dbReference type="STRING" id="94643.A0A2A9MK81"/>
<feature type="compositionally biased region" description="Basic and acidic residues" evidence="15">
    <location>
        <begin position="2004"/>
        <end position="2048"/>
    </location>
</feature>
<comment type="similarity">
    <text evidence="3">Belongs to the dynein heavy chain family.</text>
</comment>
<comment type="subcellular location">
    <subcellularLocation>
        <location evidence="1">Cell projection</location>
        <location evidence="1">Cilium</location>
    </subcellularLocation>
    <subcellularLocation>
        <location evidence="2">Cytoplasm</location>
        <location evidence="2">Cytoskeleton</location>
    </subcellularLocation>
</comment>
<feature type="region of interest" description="Disordered" evidence="15">
    <location>
        <begin position="2004"/>
        <end position="2087"/>
    </location>
</feature>
<dbReference type="GO" id="GO:0051959">
    <property type="term" value="F:dynein light intermediate chain binding"/>
    <property type="evidence" value="ECO:0007669"/>
    <property type="project" value="InterPro"/>
</dbReference>
<feature type="compositionally biased region" description="Polar residues" evidence="15">
    <location>
        <begin position="360"/>
        <end position="383"/>
    </location>
</feature>
<evidence type="ECO:0000256" key="9">
    <source>
        <dbReference type="ARBA" id="ARBA00023054"/>
    </source>
</evidence>
<keyword evidence="8" id="KW-0243">Dynein</keyword>
<dbReference type="RefSeq" id="XP_029222394.1">
    <property type="nucleotide sequence ID" value="XM_029359481.1"/>
</dbReference>
<evidence type="ECO:0000256" key="4">
    <source>
        <dbReference type="ARBA" id="ARBA00022490"/>
    </source>
</evidence>
<dbReference type="Pfam" id="PF08393">
    <property type="entry name" value="DHC_N2"/>
    <property type="match status" value="1"/>
</dbReference>
<keyword evidence="13" id="KW-0966">Cell projection</keyword>
<evidence type="ECO:0000256" key="5">
    <source>
        <dbReference type="ARBA" id="ARBA00022701"/>
    </source>
</evidence>
<dbReference type="InterPro" id="IPR026983">
    <property type="entry name" value="DHC"/>
</dbReference>
<dbReference type="Gene3D" id="1.20.58.1120">
    <property type="match status" value="1"/>
</dbReference>
<dbReference type="KEGG" id="bbes:BESB_007270"/>
<dbReference type="InterPro" id="IPR042228">
    <property type="entry name" value="Dynein_linker_3"/>
</dbReference>
<feature type="region of interest" description="Disordered" evidence="15">
    <location>
        <begin position="16"/>
        <end position="44"/>
    </location>
</feature>
<keyword evidence="11" id="KW-0505">Motor protein</keyword>
<evidence type="ECO:0000313" key="18">
    <source>
        <dbReference type="EMBL" id="PFH38385.1"/>
    </source>
</evidence>
<dbReference type="Gene3D" id="1.10.8.710">
    <property type="match status" value="1"/>
</dbReference>
<organism evidence="18 19">
    <name type="scientific">Besnoitia besnoiti</name>
    <name type="common">Apicomplexan protozoan</name>
    <dbReference type="NCBI Taxonomy" id="94643"/>
    <lineage>
        <taxon>Eukaryota</taxon>
        <taxon>Sar</taxon>
        <taxon>Alveolata</taxon>
        <taxon>Apicomplexa</taxon>
        <taxon>Conoidasida</taxon>
        <taxon>Coccidia</taxon>
        <taxon>Eucoccidiorida</taxon>
        <taxon>Eimeriorina</taxon>
        <taxon>Sarcocystidae</taxon>
        <taxon>Besnoitia</taxon>
    </lineage>
</organism>
<feature type="compositionally biased region" description="Polar residues" evidence="15">
    <location>
        <begin position="182"/>
        <end position="192"/>
    </location>
</feature>
<dbReference type="FunFam" id="3.40.50.300:FF:000063">
    <property type="entry name" value="dynein heavy chain 6, axonemal"/>
    <property type="match status" value="1"/>
</dbReference>
<keyword evidence="10" id="KW-0969">Cilium</keyword>
<dbReference type="InterPro" id="IPR042222">
    <property type="entry name" value="Dynein_2_N"/>
</dbReference>
<dbReference type="FunFam" id="1.20.58.1120:FF:000001">
    <property type="entry name" value="dynein heavy chain 2, axonemal"/>
    <property type="match status" value="1"/>
</dbReference>
<dbReference type="GO" id="GO:0030286">
    <property type="term" value="C:dynein complex"/>
    <property type="evidence" value="ECO:0007669"/>
    <property type="project" value="UniProtKB-KW"/>
</dbReference>
<feature type="coiled-coil region" evidence="14">
    <location>
        <begin position="1025"/>
        <end position="1052"/>
    </location>
</feature>
<dbReference type="GO" id="GO:0045505">
    <property type="term" value="F:dynein intermediate chain binding"/>
    <property type="evidence" value="ECO:0007669"/>
    <property type="project" value="InterPro"/>
</dbReference>
<dbReference type="PANTHER" id="PTHR45703:SF1">
    <property type="entry name" value="DYNEINS HEAVY CHAIN"/>
    <property type="match status" value="1"/>
</dbReference>
<evidence type="ECO:0000256" key="12">
    <source>
        <dbReference type="ARBA" id="ARBA00023212"/>
    </source>
</evidence>
<dbReference type="Gene3D" id="3.40.50.300">
    <property type="entry name" value="P-loop containing nucleotide triphosphate hydrolases"/>
    <property type="match status" value="2"/>
</dbReference>
<comment type="caution">
    <text evidence="18">The sequence shown here is derived from an EMBL/GenBank/DDBJ whole genome shotgun (WGS) entry which is preliminary data.</text>
</comment>
<feature type="compositionally biased region" description="Acidic residues" evidence="15">
    <location>
        <begin position="2056"/>
        <end position="2084"/>
    </location>
</feature>
<keyword evidence="6" id="KW-0547">Nucleotide-binding</keyword>
<dbReference type="Gene3D" id="1.20.140.100">
    <property type="entry name" value="Dynein heavy chain, N-terminal domain 2"/>
    <property type="match status" value="1"/>
</dbReference>
<keyword evidence="12" id="KW-0206">Cytoskeleton</keyword>
<dbReference type="GeneID" id="40305789"/>
<dbReference type="PANTHER" id="PTHR45703">
    <property type="entry name" value="DYNEIN HEAVY CHAIN"/>
    <property type="match status" value="1"/>
</dbReference>
<feature type="region of interest" description="Disordered" evidence="15">
    <location>
        <begin position="360"/>
        <end position="440"/>
    </location>
</feature>
<keyword evidence="19" id="KW-1185">Reference proteome</keyword>
<dbReference type="Gene3D" id="1.10.287.2620">
    <property type="match status" value="1"/>
</dbReference>
<dbReference type="InterPro" id="IPR043157">
    <property type="entry name" value="Dynein_AAA1S"/>
</dbReference>
<accession>A0A2A9MK81</accession>
<evidence type="ECO:0000256" key="6">
    <source>
        <dbReference type="ARBA" id="ARBA00022741"/>
    </source>
</evidence>
<feature type="compositionally biased region" description="Polar residues" evidence="15">
    <location>
        <begin position="157"/>
        <end position="173"/>
    </location>
</feature>
<dbReference type="SUPFAM" id="SSF52540">
    <property type="entry name" value="P-loop containing nucleoside triphosphate hydrolases"/>
    <property type="match status" value="2"/>
</dbReference>
<evidence type="ECO:0000256" key="1">
    <source>
        <dbReference type="ARBA" id="ARBA00004138"/>
    </source>
</evidence>
<dbReference type="InterPro" id="IPR013602">
    <property type="entry name" value="Dynein_heavy_linker"/>
</dbReference>
<dbReference type="GO" id="GO:0005524">
    <property type="term" value="F:ATP binding"/>
    <property type="evidence" value="ECO:0007669"/>
    <property type="project" value="UniProtKB-KW"/>
</dbReference>
<evidence type="ECO:0000256" key="11">
    <source>
        <dbReference type="ARBA" id="ARBA00023175"/>
    </source>
</evidence>
<evidence type="ECO:0000256" key="7">
    <source>
        <dbReference type="ARBA" id="ARBA00022840"/>
    </source>
</evidence>
<evidence type="ECO:0000313" key="19">
    <source>
        <dbReference type="Proteomes" id="UP000224006"/>
    </source>
</evidence>
<dbReference type="InterPro" id="IPR027417">
    <property type="entry name" value="P-loop_NTPase"/>
</dbReference>
<evidence type="ECO:0000256" key="15">
    <source>
        <dbReference type="SAM" id="MobiDB-lite"/>
    </source>
</evidence>
<sequence length="2276" mass="255723">MSGQCAWHDLRCTPKSGRSVSAAGRRHRRPGCGSRIPSGDGLEHHPKAACEDVFRTWIAEGERRDQLKPAGTDLPPRHVNHPFLVGFSSRSGNALRLIEKRVLSSFSSTSPSVGSRLSSAVSVKNHSGLAGATKLDTPSLEQLEETLWGCPSHGSARPQTRQSTDGKPTQSCSREPAAAAPSDQTSGLKGANSTEFFRRPLLNNARSTRRPLSEVVFSCTARRPLLSAGFDGSSAPLRSPANASETPKREWARRMPLSSEWSPVAQQKRAKTSQGRASAGQPIASAAENRAPTGAAHPPSSCAPALSRETRYNEPLFAFKDDRIKLSLEEFDDPDAYDDLAPEEWVRLCAARRRMYGRSQKCTSGCSTTETPPALDSVSQAQSACDDLTHEEKPSPRTSNLERALPRQPEDSSPAAEHSHGEIDGRPHADASRKHTSDVSTVVVAEEADPKNHTIDGDCPEDATVLHFLGGDWVMTPCWVLSYLKGEKRFRVRLKVDGKEKCVRRLSLQFVGEVAAECQERSDRCRRRRHQMHLRQALINLIHSLHDDDFQPLGIQAKKRMLKRLLLKGRGHLRKLDSRYIRNLFDEFQDLHQFALKFAAIRHRTFTLNGTPYAFLSPDKLNSRFGRLFLPLLPPLMKEKGCESIAGMQPLSRTRALLKRSPHFMRQEVAKAFRLNHFIQHQQDHCADIRDVLGEHWRDFIHNETMAALGAFGSDYHFYVDDLEKHLRSDLHKILRKIDIILSHCMLEFIRASIADWRSFFLSFVSDETHLPVDPLLILDVCATDREQELLPFLDLPDRPLYEISASFEPLREAREMVHEVLRAALGEAENYLATFDKFKYLNSAAEHGKNGQHADFDPSDVPRVQAHLEKYHTAMFEIQTECPAEVRLKMVVLDCADVKAKLTARAEALWRDGCEIVAKSVEQQVTSVMNDWSELHDRILAIPATEEELASLKILIAKINELTDPLVAKTKLIHETIDLLASFNFPIDKAVHEEAYKAFSWPLQIKFDLVETTGILEQGRLRFEEKLEVNKAELTKEFGELELELQFIQDEMTVFEQSMEYNKRMLQVQERLLAAKKKAEDFTKAETLFGVEEPSDYSHIDDLLNRFEPFRKLWALAVDFKYGEYHWLRCTITSLDPTEVETSLDQWSQEAYRLRKQFLQESRSTQVDVADALRQAIERFREHLPVIRPLCSEAFLPRHWVDLLRTLNCELDVEEGFSLAQLLESGVQAHLATIEEKSELAQKEFTLKSSLVKMKFEWKPVQLLLVPFKDTHTCVMKGFDVAYALLDDQLVRTQTMRGSRFIRCIEHQSREWEAKLLDTQQALESLQACQRSWMYLEPIFRSEDIAKQIPREAALFREVDNLWRRTVAQAEETPGVLDIAELDNLHHDLTQANAKLAQVMRALNDFLEGKRLIFPRFFFLSNDELLAILSQTSDLSPLQMHLDKCFEGVHRVAFGDRGTTINAIQSAEGEEIPLVRTVALSDGSRFLGAENWLGELESSVSDSLRSVMEAAMKDYPRRARTDWCLRWPGQAVLAVSQLFWTSEVAEAIDAAQLASYLAKCNDQLQGLVRLVRGSLTKLNRLTVTTLLSLDVHARDVVQDLQRAGAASPSDFEWLAQLRLSWQAPGSVTLLSGKPNAKPELQLKVIDAHIFYGFEYLGNSERLVVTPLTDRCYRTLIGAFHLQYGGAPEGPAGTGKTETTKDLAKAAGMKCLVFNCSDGLDCVSIGRFFKGLAASGAWCCFDEFNRINVEVLSVIAQQVHAIQQAIRNQVKTFLFEGTDVRLVPSCAINITMNPGYAGRSDLPDNLKALFRPCAMMIPDYALIAEVVLYASGFEDARNVGRKALGCLRLSSEQLSSQDHYDFGMRALKAVLTAAGHLKQKLGSRFSEEELTLYALEQVSVPKFTPGDVRLFRGIVADLFPDVAPAAEANALLLAELEAAARRKALQPTASFLEKCMQLWNTVKVRHGLMLVGATLTGKTAVLECLADALAEAGKHCRKSGRIREKLGDDHAESRGSADGEDVNKRESSRGKEASDEPDRNRGEKRDDGDGALPMDVGDEATEDEEDRSEDEEDENEEDRDESGEASEYMPCKVCKINPKSITLGQLYGKYDENTQEWTDGILPIVLRKAARRPNLRKRHWVVLDGPVDAIWIENMNTVLDDNKKLCLTSGEIIKLSTLTTMVFEVEDLSAASPATVSRCGMVYLDPMQCGWQPIVLSWIERQKRTRSPVSAALAALAPQEQGMESPLRDLFLHALPVCLQFIRTNCETPVPVSSNW</sequence>
<dbReference type="GO" id="GO:0005929">
    <property type="term" value="C:cilium"/>
    <property type="evidence" value="ECO:0007669"/>
    <property type="project" value="UniProtKB-SubCell"/>
</dbReference>
<dbReference type="GO" id="GO:0007018">
    <property type="term" value="P:microtubule-based movement"/>
    <property type="evidence" value="ECO:0007669"/>
    <property type="project" value="InterPro"/>
</dbReference>
<feature type="domain" description="Dynein heavy chain hydrolytic ATP-binding dynein motor region" evidence="17">
    <location>
        <begin position="1652"/>
        <end position="1979"/>
    </location>
</feature>
<feature type="compositionally biased region" description="Basic and acidic residues" evidence="15">
    <location>
        <begin position="417"/>
        <end position="437"/>
    </location>
</feature>